<dbReference type="PANTHER" id="PTHR36840:SF1">
    <property type="entry name" value="BLL5714 PROTEIN"/>
    <property type="match status" value="1"/>
</dbReference>
<evidence type="ECO:0000313" key="3">
    <source>
        <dbReference type="Proteomes" id="UP000698800"/>
    </source>
</evidence>
<dbReference type="OrthoDB" id="191995at2759"/>
<dbReference type="Pfam" id="PF06772">
    <property type="entry name" value="LtrA"/>
    <property type="match status" value="1"/>
</dbReference>
<name>A0A9P8L0D6_9PEZI</name>
<evidence type="ECO:0000256" key="1">
    <source>
        <dbReference type="SAM" id="MobiDB-lite"/>
    </source>
</evidence>
<sequence length="305" mass="35635">MSTHGRRSRLRQFFLPDGRRVHIAASPEEVDGLKRELSRQYPDQEFDLYIHGSPEHVEALREAHSHHEQRRHTLREKQPEIFDEFENVRLELDALSTELHMLTEHGVQLDANFSKYGYSAYLRTHDSPNQSSDASLNGDHSTSHEKRDWEAERRKMVTVKLWQKPVVRQYFHKGLLWRASTPEEVASFELFLDLLYVGIIAINGDKASEDPTGLGLLRFCVTFIPGWKLWTDISLMTSWFDTGTQHSTTGWQAYTKMPQDDVVQRVSVLFNMACLLAYTTNIVESFDHTYAQLISFYVRDRYRRI</sequence>
<protein>
    <submittedName>
        <fullName evidence="2">Uncharacterized protein</fullName>
    </submittedName>
</protein>
<gene>
    <name evidence="2" type="ORF">FGG08_003687</name>
</gene>
<feature type="compositionally biased region" description="Polar residues" evidence="1">
    <location>
        <begin position="127"/>
        <end position="140"/>
    </location>
</feature>
<evidence type="ECO:0000313" key="2">
    <source>
        <dbReference type="EMBL" id="KAH0541882.1"/>
    </source>
</evidence>
<proteinExistence type="predicted"/>
<accession>A0A9P8L0D6</accession>
<reference evidence="2" key="1">
    <citation type="submission" date="2021-03" db="EMBL/GenBank/DDBJ databases">
        <title>Comparative genomics and phylogenomic investigation of the class Geoglossomycetes provide insights into ecological specialization and systematics.</title>
        <authorList>
            <person name="Melie T."/>
            <person name="Pirro S."/>
            <person name="Miller A.N."/>
            <person name="Quandt A."/>
        </authorList>
    </citation>
    <scope>NUCLEOTIDE SEQUENCE</scope>
    <source>
        <strain evidence="2">GBOQ0MN5Z8</strain>
    </source>
</reference>
<dbReference type="AlphaFoldDB" id="A0A9P8L0D6"/>
<dbReference type="PANTHER" id="PTHR36840">
    <property type="entry name" value="BLL5714 PROTEIN"/>
    <property type="match status" value="1"/>
</dbReference>
<organism evidence="2 3">
    <name type="scientific">Glutinoglossum americanum</name>
    <dbReference type="NCBI Taxonomy" id="1670608"/>
    <lineage>
        <taxon>Eukaryota</taxon>
        <taxon>Fungi</taxon>
        <taxon>Dikarya</taxon>
        <taxon>Ascomycota</taxon>
        <taxon>Pezizomycotina</taxon>
        <taxon>Geoglossomycetes</taxon>
        <taxon>Geoglossales</taxon>
        <taxon>Geoglossaceae</taxon>
        <taxon>Glutinoglossum</taxon>
    </lineage>
</organism>
<dbReference type="InterPro" id="IPR010640">
    <property type="entry name" value="Low_temperature_requirement_A"/>
</dbReference>
<comment type="caution">
    <text evidence="2">The sequence shown here is derived from an EMBL/GenBank/DDBJ whole genome shotgun (WGS) entry which is preliminary data.</text>
</comment>
<feature type="region of interest" description="Disordered" evidence="1">
    <location>
        <begin position="127"/>
        <end position="149"/>
    </location>
</feature>
<dbReference type="Proteomes" id="UP000698800">
    <property type="component" value="Unassembled WGS sequence"/>
</dbReference>
<keyword evidence="3" id="KW-1185">Reference proteome</keyword>
<dbReference type="EMBL" id="JAGHQL010000066">
    <property type="protein sequence ID" value="KAH0541882.1"/>
    <property type="molecule type" value="Genomic_DNA"/>
</dbReference>